<dbReference type="CDD" id="cd17574">
    <property type="entry name" value="REC_OmpR"/>
    <property type="match status" value="1"/>
</dbReference>
<dbReference type="Pfam" id="PF00072">
    <property type="entry name" value="Response_reg"/>
    <property type="match status" value="1"/>
</dbReference>
<dbReference type="Gene3D" id="3.40.50.2300">
    <property type="match status" value="1"/>
</dbReference>
<dbReference type="InterPro" id="IPR011006">
    <property type="entry name" value="CheY-like_superfamily"/>
</dbReference>
<dbReference type="SUPFAM" id="SSF52172">
    <property type="entry name" value="CheY-like"/>
    <property type="match status" value="1"/>
</dbReference>
<reference evidence="8 9" key="1">
    <citation type="journal article" date="2021" name="Int. J. Syst. Evol. Microbiol.">
        <title>Steroidobacter gossypii sp. nov., isolated from soil of cotton cropping field.</title>
        <authorList>
            <person name="Huang R."/>
            <person name="Yang S."/>
            <person name="Zhen C."/>
            <person name="Liu W."/>
        </authorList>
    </citation>
    <scope>NUCLEOTIDE SEQUENCE [LARGE SCALE GENOMIC DNA]</scope>
    <source>
        <strain evidence="8 9">S1-65</strain>
    </source>
</reference>
<protein>
    <submittedName>
        <fullName evidence="8">Response regulator transcription factor</fullName>
    </submittedName>
</protein>
<evidence type="ECO:0000259" key="7">
    <source>
        <dbReference type="PROSITE" id="PS50110"/>
    </source>
</evidence>
<comment type="caution">
    <text evidence="8">The sequence shown here is derived from an EMBL/GenBank/DDBJ whole genome shotgun (WGS) entry which is preliminary data.</text>
</comment>
<accession>A0ABS1WYJ6</accession>
<dbReference type="PANTHER" id="PTHR48111:SF1">
    <property type="entry name" value="TWO-COMPONENT RESPONSE REGULATOR ORR33"/>
    <property type="match status" value="1"/>
</dbReference>
<dbReference type="EMBL" id="JAEVLS010000003">
    <property type="protein sequence ID" value="MBM0106002.1"/>
    <property type="molecule type" value="Genomic_DNA"/>
</dbReference>
<evidence type="ECO:0000256" key="4">
    <source>
        <dbReference type="ARBA" id="ARBA00023125"/>
    </source>
</evidence>
<evidence type="ECO:0000313" key="8">
    <source>
        <dbReference type="EMBL" id="MBM0106002.1"/>
    </source>
</evidence>
<dbReference type="InterPro" id="IPR039420">
    <property type="entry name" value="WalR-like"/>
</dbReference>
<evidence type="ECO:0000256" key="2">
    <source>
        <dbReference type="ARBA" id="ARBA00023012"/>
    </source>
</evidence>
<feature type="domain" description="Response regulatory" evidence="7">
    <location>
        <begin position="14"/>
        <end position="130"/>
    </location>
</feature>
<proteinExistence type="predicted"/>
<gene>
    <name evidence="8" type="ORF">JM946_14815</name>
</gene>
<evidence type="ECO:0000256" key="1">
    <source>
        <dbReference type="ARBA" id="ARBA00022553"/>
    </source>
</evidence>
<keyword evidence="5" id="KW-0804">Transcription</keyword>
<evidence type="ECO:0000313" key="9">
    <source>
        <dbReference type="Proteomes" id="UP000661077"/>
    </source>
</evidence>
<name>A0ABS1WYJ6_9GAMM</name>
<evidence type="ECO:0000256" key="5">
    <source>
        <dbReference type="ARBA" id="ARBA00023163"/>
    </source>
</evidence>
<dbReference type="InterPro" id="IPR001789">
    <property type="entry name" value="Sig_transdc_resp-reg_receiver"/>
</dbReference>
<keyword evidence="3" id="KW-0805">Transcription regulation</keyword>
<dbReference type="SMART" id="SM00448">
    <property type="entry name" value="REC"/>
    <property type="match status" value="1"/>
</dbReference>
<keyword evidence="4" id="KW-0238">DNA-binding</keyword>
<evidence type="ECO:0000256" key="6">
    <source>
        <dbReference type="PROSITE-ProRule" id="PRU00169"/>
    </source>
</evidence>
<sequence>MSVSGPSASPAEKKVLLVEDDPLVQEWVKAILESAGYTVSAVHSIQAARAVVAQSFHPIAILDRRLADGDGLALCGDLRSPTNPHRVYVMVLSTRDTVRDIGEGLRAGADAYLSKRTSEAELLAYLDAAVLANEFVARGTRTPK</sequence>
<dbReference type="PROSITE" id="PS50110">
    <property type="entry name" value="RESPONSE_REGULATORY"/>
    <property type="match status" value="1"/>
</dbReference>
<keyword evidence="9" id="KW-1185">Reference proteome</keyword>
<keyword evidence="2" id="KW-0902">Two-component regulatory system</keyword>
<dbReference type="RefSeq" id="WP_203168073.1">
    <property type="nucleotide sequence ID" value="NZ_JAEVLS010000003.1"/>
</dbReference>
<feature type="modified residue" description="4-aspartylphosphate" evidence="6">
    <location>
        <position position="63"/>
    </location>
</feature>
<dbReference type="PANTHER" id="PTHR48111">
    <property type="entry name" value="REGULATOR OF RPOS"/>
    <property type="match status" value="1"/>
</dbReference>
<evidence type="ECO:0000256" key="3">
    <source>
        <dbReference type="ARBA" id="ARBA00023015"/>
    </source>
</evidence>
<dbReference type="Proteomes" id="UP000661077">
    <property type="component" value="Unassembled WGS sequence"/>
</dbReference>
<keyword evidence="1 6" id="KW-0597">Phosphoprotein</keyword>
<organism evidence="8 9">
    <name type="scientific">Steroidobacter gossypii</name>
    <dbReference type="NCBI Taxonomy" id="2805490"/>
    <lineage>
        <taxon>Bacteria</taxon>
        <taxon>Pseudomonadati</taxon>
        <taxon>Pseudomonadota</taxon>
        <taxon>Gammaproteobacteria</taxon>
        <taxon>Steroidobacterales</taxon>
        <taxon>Steroidobacteraceae</taxon>
        <taxon>Steroidobacter</taxon>
    </lineage>
</organism>